<reference evidence="3" key="1">
    <citation type="submission" date="2022-11" db="UniProtKB">
        <authorList>
            <consortium name="WormBaseParasite"/>
        </authorList>
    </citation>
    <scope>IDENTIFICATION</scope>
</reference>
<name>A0A915KHY1_ROMCU</name>
<protein>
    <submittedName>
        <fullName evidence="3">Uncharacterized protein</fullName>
    </submittedName>
</protein>
<feature type="compositionally biased region" description="Basic and acidic residues" evidence="1">
    <location>
        <begin position="108"/>
        <end position="117"/>
    </location>
</feature>
<evidence type="ECO:0000313" key="2">
    <source>
        <dbReference type="Proteomes" id="UP000887565"/>
    </source>
</evidence>
<evidence type="ECO:0000256" key="1">
    <source>
        <dbReference type="SAM" id="MobiDB-lite"/>
    </source>
</evidence>
<organism evidence="2 3">
    <name type="scientific">Romanomermis culicivorax</name>
    <name type="common">Nematode worm</name>
    <dbReference type="NCBI Taxonomy" id="13658"/>
    <lineage>
        <taxon>Eukaryota</taxon>
        <taxon>Metazoa</taxon>
        <taxon>Ecdysozoa</taxon>
        <taxon>Nematoda</taxon>
        <taxon>Enoplea</taxon>
        <taxon>Dorylaimia</taxon>
        <taxon>Mermithida</taxon>
        <taxon>Mermithoidea</taxon>
        <taxon>Mermithidae</taxon>
        <taxon>Romanomermis</taxon>
    </lineage>
</organism>
<accession>A0A915KHY1</accession>
<feature type="compositionally biased region" description="Acidic residues" evidence="1">
    <location>
        <begin position="123"/>
        <end position="133"/>
    </location>
</feature>
<evidence type="ECO:0000313" key="3">
    <source>
        <dbReference type="WBParaSite" id="nRc.2.0.1.t37519-RA"/>
    </source>
</evidence>
<dbReference type="WBParaSite" id="nRc.2.0.1.t37519-RA">
    <property type="protein sequence ID" value="nRc.2.0.1.t37519-RA"/>
    <property type="gene ID" value="nRc.2.0.1.g37519"/>
</dbReference>
<feature type="region of interest" description="Disordered" evidence="1">
    <location>
        <begin position="99"/>
        <end position="135"/>
    </location>
</feature>
<sequence length="146" mass="17059">LYPVAFVLRFRIKKVEERIKCFVKSEQTLKRWVETMARNLHKKYGFRIDNFDFEGDIAQFINFWNDFKRKNHVTEENNHDVDLGSCCGVTDLKLDAATNQFDNPGDYDMSKQAKPEEESTSATDDDSHDEEMDNQTVVQMLQIGLI</sequence>
<keyword evidence="2" id="KW-1185">Reference proteome</keyword>
<proteinExistence type="predicted"/>
<dbReference type="AlphaFoldDB" id="A0A915KHY1"/>
<dbReference type="Proteomes" id="UP000887565">
    <property type="component" value="Unplaced"/>
</dbReference>